<keyword evidence="2" id="KW-0810">Translation regulation</keyword>
<comment type="similarity">
    <text evidence="1 2">Belongs to the Iojap/RsfS family.</text>
</comment>
<dbReference type="Gene3D" id="3.30.460.10">
    <property type="entry name" value="Beta Polymerase, domain 2"/>
    <property type="match status" value="1"/>
</dbReference>
<dbReference type="PANTHER" id="PTHR21043">
    <property type="entry name" value="IOJAP SUPERFAMILY ORTHOLOG"/>
    <property type="match status" value="1"/>
</dbReference>
<dbReference type="GO" id="GO:0042256">
    <property type="term" value="P:cytosolic ribosome assembly"/>
    <property type="evidence" value="ECO:0007669"/>
    <property type="project" value="UniProtKB-UniRule"/>
</dbReference>
<dbReference type="SUPFAM" id="SSF81301">
    <property type="entry name" value="Nucleotidyltransferase"/>
    <property type="match status" value="1"/>
</dbReference>
<gene>
    <name evidence="2 4" type="primary">rsfS</name>
    <name evidence="4" type="ORF">ENS31_03360</name>
</gene>
<dbReference type="EMBL" id="DSUJ01000008">
    <property type="protein sequence ID" value="HFI90554.1"/>
    <property type="molecule type" value="Genomic_DNA"/>
</dbReference>
<keyword evidence="2" id="KW-0678">Repressor</keyword>
<feature type="compositionally biased region" description="Basic residues" evidence="3">
    <location>
        <begin position="138"/>
        <end position="147"/>
    </location>
</feature>
<feature type="compositionally biased region" description="Basic and acidic residues" evidence="3">
    <location>
        <begin position="121"/>
        <end position="132"/>
    </location>
</feature>
<dbReference type="GO" id="GO:0043023">
    <property type="term" value="F:ribosomal large subunit binding"/>
    <property type="evidence" value="ECO:0007669"/>
    <property type="project" value="TreeGrafter"/>
</dbReference>
<evidence type="ECO:0000256" key="1">
    <source>
        <dbReference type="ARBA" id="ARBA00010574"/>
    </source>
</evidence>
<comment type="subunit">
    <text evidence="2">Interacts with ribosomal protein uL14 (rplN).</text>
</comment>
<proteinExistence type="inferred from homology"/>
<evidence type="ECO:0000256" key="2">
    <source>
        <dbReference type="HAMAP-Rule" id="MF_01477"/>
    </source>
</evidence>
<dbReference type="GO" id="GO:0090071">
    <property type="term" value="P:negative regulation of ribosome biogenesis"/>
    <property type="evidence" value="ECO:0007669"/>
    <property type="project" value="UniProtKB-UniRule"/>
</dbReference>
<name>A0A7V2ZIG2_9BACT</name>
<dbReference type="NCBIfam" id="TIGR00090">
    <property type="entry name" value="rsfS_iojap_ybeB"/>
    <property type="match status" value="1"/>
</dbReference>
<accession>A0A7V2ZIG2</accession>
<dbReference type="PANTHER" id="PTHR21043:SF0">
    <property type="entry name" value="MITOCHONDRIAL ASSEMBLY OF RIBOSOMAL LARGE SUBUNIT PROTEIN 1"/>
    <property type="match status" value="1"/>
</dbReference>
<dbReference type="InterPro" id="IPR004394">
    <property type="entry name" value="Iojap/RsfS/C7orf30"/>
</dbReference>
<dbReference type="Pfam" id="PF02410">
    <property type="entry name" value="RsfS"/>
    <property type="match status" value="1"/>
</dbReference>
<feature type="region of interest" description="Disordered" evidence="3">
    <location>
        <begin position="121"/>
        <end position="147"/>
    </location>
</feature>
<evidence type="ECO:0000313" key="4">
    <source>
        <dbReference type="EMBL" id="HFI90554.1"/>
    </source>
</evidence>
<comment type="caution">
    <text evidence="4">The sequence shown here is derived from an EMBL/GenBank/DDBJ whole genome shotgun (WGS) entry which is preliminary data.</text>
</comment>
<keyword evidence="2" id="KW-0963">Cytoplasm</keyword>
<comment type="function">
    <text evidence="2">Functions as a ribosomal silencing factor. Interacts with ribosomal protein uL14 (rplN), blocking formation of intersubunit bridge B8. Prevents association of the 30S and 50S ribosomal subunits and the formation of functional ribosomes, thus repressing translation.</text>
</comment>
<comment type="subcellular location">
    <subcellularLocation>
        <location evidence="2">Cytoplasm</location>
    </subcellularLocation>
</comment>
<reference evidence="4" key="1">
    <citation type="journal article" date="2020" name="mSystems">
        <title>Genome- and Community-Level Interaction Insights into Carbon Utilization and Element Cycling Functions of Hydrothermarchaeota in Hydrothermal Sediment.</title>
        <authorList>
            <person name="Zhou Z."/>
            <person name="Liu Y."/>
            <person name="Xu W."/>
            <person name="Pan J."/>
            <person name="Luo Z.H."/>
            <person name="Li M."/>
        </authorList>
    </citation>
    <scope>NUCLEOTIDE SEQUENCE [LARGE SCALE GENOMIC DNA]</scope>
    <source>
        <strain evidence="4">SpSt-479</strain>
    </source>
</reference>
<sequence length="147" mass="16988">MDTKVFAEKIANLVFNKKGYDVKIIDLKNLASFADYFVICSADSDTQVKAIADEIDDKLRDEGIKCWHKEGYTALQWVLLDYVDVVVHVFRKEAREFYNLEKLWGDAPTWVVEDPALKKSEPQKEVKVKETPTTKAKTTTRRKRSKS</sequence>
<dbReference type="AlphaFoldDB" id="A0A7V2ZIG2"/>
<evidence type="ECO:0000256" key="3">
    <source>
        <dbReference type="SAM" id="MobiDB-lite"/>
    </source>
</evidence>
<dbReference type="RefSeq" id="WP_304145735.1">
    <property type="nucleotide sequence ID" value="NZ_JAOAIE010000059.1"/>
</dbReference>
<protein>
    <recommendedName>
        <fullName evidence="2">Ribosomal silencing factor RsfS</fullName>
    </recommendedName>
</protein>
<dbReference type="GO" id="GO:0005737">
    <property type="term" value="C:cytoplasm"/>
    <property type="evidence" value="ECO:0007669"/>
    <property type="project" value="UniProtKB-SubCell"/>
</dbReference>
<dbReference type="GO" id="GO:0017148">
    <property type="term" value="P:negative regulation of translation"/>
    <property type="evidence" value="ECO:0007669"/>
    <property type="project" value="UniProtKB-UniRule"/>
</dbReference>
<dbReference type="HAMAP" id="MF_01477">
    <property type="entry name" value="Iojap_RsfS"/>
    <property type="match status" value="1"/>
</dbReference>
<organism evidence="4">
    <name type="scientific">Ignavibacterium album</name>
    <dbReference type="NCBI Taxonomy" id="591197"/>
    <lineage>
        <taxon>Bacteria</taxon>
        <taxon>Pseudomonadati</taxon>
        <taxon>Ignavibacteriota</taxon>
        <taxon>Ignavibacteria</taxon>
        <taxon>Ignavibacteriales</taxon>
        <taxon>Ignavibacteriaceae</taxon>
        <taxon>Ignavibacterium</taxon>
    </lineage>
</organism>
<dbReference type="InterPro" id="IPR043519">
    <property type="entry name" value="NT_sf"/>
</dbReference>